<dbReference type="EMBL" id="CP031161">
    <property type="protein sequence ID" value="AXH00518.1"/>
    <property type="molecule type" value="Genomic_DNA"/>
</dbReference>
<name>A0A345ILE5_9DEIO</name>
<keyword evidence="2" id="KW-0614">Plasmid</keyword>
<dbReference type="Proteomes" id="UP000253744">
    <property type="component" value="Plasmid pDrdII"/>
</dbReference>
<proteinExistence type="predicted"/>
<organism evidence="2 3">
    <name type="scientific">Deinococcus wulumuqiensis</name>
    <dbReference type="NCBI Taxonomy" id="980427"/>
    <lineage>
        <taxon>Bacteria</taxon>
        <taxon>Thermotogati</taxon>
        <taxon>Deinococcota</taxon>
        <taxon>Deinococci</taxon>
        <taxon>Deinococcales</taxon>
        <taxon>Deinococcaceae</taxon>
        <taxon>Deinococcus</taxon>
    </lineage>
</organism>
<feature type="region of interest" description="Disordered" evidence="1">
    <location>
        <begin position="69"/>
        <end position="92"/>
    </location>
</feature>
<sequence>MGDVQGAEGGSLAIEGRDPARLGLWIDYANDEQGDIFKLIQGALSTDFKGALAWAQDFLGPDFQGQSVAPVPKKKVAPQTGEGKPLEPMLPRSLSSASKALKQSPKAMEYLYSRGLKQETIEHFHMGLSTYDKGDSPFKDALSFPLMDAAGIPRKRWLRYKVPGLTEGGPPKSTGWASGSAGVYWLTPMEGRTSIFVCEGAKDGWWLWQALQGTPLAATLCIISSTHGSVIPADWKDVTFWQGWEHVYLGQDADEAGDTMARKVRESASRDVQRVRVPEGKGKDWTDFFKGGGTPAEFQQLLHSAWVFDVEVKILEEPTLPHQVGLHAATPVDVNSAFVNGHLYQPFRVLERQVEEQQAADGTKTEVVLQRYRTLVLRSDGVACTFDYLPAPRGTPKEDLVLALSDGTIIQKVPVVDEAKATFSLAGITRLREASRNGTSAMTMTSEDMLSKVEQHLRAAVVLPYQEDYAVLTYVVVVSYAQQIFDAVPLILVVGSAGSGKTDLGRALANVGCNSSIITGQTSAATAARVLDQLNGLAVFDDLEEIGSRSADGEFSEFIQQLKVSYKKDTATKSWTNTKSMKVEKLNFYGVKVITNTQGADGILSTRMLRVYTRKLSKDALEGLMRHTPLTTLELQELRDNLHIWVMENVSRIDHQYRTFHASHSDRQEEITAPLRVLRELLPHPQLSEQLLTALKMKESEPVAEMSPVDLLREAVKSLIQQGYWDRISVKQLMLEMRLMVGEDWGRKSTTEIMDWQEPRWVGRTLRAEQIVDPHSKDDRPRLWGEQTRIVALEKAFVAETLTEFDEKGIEHAVAMKQPLEFCLPRPCEECPYATLCEMRPIKERKNGGKGVNA</sequence>
<geneLocation type="plasmid" evidence="3">
    <name>pdrdii</name>
</geneLocation>
<dbReference type="SUPFAM" id="SSF56731">
    <property type="entry name" value="DNA primase core"/>
    <property type="match status" value="1"/>
</dbReference>
<evidence type="ECO:0008006" key="4">
    <source>
        <dbReference type="Google" id="ProtNLM"/>
    </source>
</evidence>
<evidence type="ECO:0000313" key="2">
    <source>
        <dbReference type="EMBL" id="AXH00518.1"/>
    </source>
</evidence>
<gene>
    <name evidence="2" type="ORF">DVJ83_15160</name>
</gene>
<dbReference type="Gene3D" id="3.40.1360.10">
    <property type="match status" value="1"/>
</dbReference>
<dbReference type="AlphaFoldDB" id="A0A345ILE5"/>
<dbReference type="KEGG" id="dwu:DVJ83_15160"/>
<reference evidence="2 3" key="1">
    <citation type="submission" date="2018-07" db="EMBL/GenBank/DDBJ databases">
        <title>Complete Genome and Methylome Analysis of Deinococcus wulumuqiensis NEB 479.</title>
        <authorList>
            <person name="Fomenkov A."/>
            <person name="Luyten Y."/>
            <person name="Vincze T."/>
            <person name="Anton B.P."/>
            <person name="Clark T."/>
            <person name="Roberts R.J."/>
            <person name="Morgan R.D."/>
        </authorList>
    </citation>
    <scope>NUCLEOTIDE SEQUENCE [LARGE SCALE GENOMIC DNA]</scope>
    <source>
        <strain evidence="2 3">NEB 479</strain>
        <plasmid evidence="3">Plasmid pdrdii</plasmid>
    </source>
</reference>
<protein>
    <recommendedName>
        <fullName evidence="4">Toprim domain-containing protein</fullName>
    </recommendedName>
</protein>
<accession>A0A345ILE5</accession>
<evidence type="ECO:0000256" key="1">
    <source>
        <dbReference type="SAM" id="MobiDB-lite"/>
    </source>
</evidence>
<evidence type="ECO:0000313" key="3">
    <source>
        <dbReference type="Proteomes" id="UP000253744"/>
    </source>
</evidence>